<dbReference type="Ensembl" id="ENSCINT00000036361.1">
    <property type="protein sequence ID" value="ENSCINP00000030606.1"/>
    <property type="gene ID" value="ENSCING00000017956.1"/>
</dbReference>
<reference evidence="1" key="2">
    <citation type="journal article" date="2008" name="Genome Biol.">
        <title>Improved genome assembly and evidence-based global gene model set for the chordate Ciona intestinalis: new insight into intron and operon populations.</title>
        <authorList>
            <person name="Satou Y."/>
            <person name="Mineta K."/>
            <person name="Ogasawara M."/>
            <person name="Sasakura Y."/>
            <person name="Shoguchi E."/>
            <person name="Ueno K."/>
            <person name="Yamada L."/>
            <person name="Matsumoto J."/>
            <person name="Wasserscheid J."/>
            <person name="Dewar K."/>
            <person name="Wiley G.B."/>
            <person name="Macmil S.L."/>
            <person name="Roe B.A."/>
            <person name="Zeller R.W."/>
            <person name="Hastings K.E."/>
            <person name="Lemaire P."/>
            <person name="Lindquist E."/>
            <person name="Endo T."/>
            <person name="Hotta K."/>
            <person name="Inaba K."/>
        </authorList>
    </citation>
    <scope>NUCLEOTIDE SEQUENCE [LARGE SCALE GENOMIC DNA]</scope>
    <source>
        <strain evidence="1">wild type</strain>
    </source>
</reference>
<accession>H2XLS4</accession>
<organism evidence="1 2">
    <name type="scientific">Ciona intestinalis</name>
    <name type="common">Transparent sea squirt</name>
    <name type="synonym">Ascidia intestinalis</name>
    <dbReference type="NCBI Taxonomy" id="7719"/>
    <lineage>
        <taxon>Eukaryota</taxon>
        <taxon>Metazoa</taxon>
        <taxon>Chordata</taxon>
        <taxon>Tunicata</taxon>
        <taxon>Ascidiacea</taxon>
        <taxon>Phlebobranchia</taxon>
        <taxon>Cionidae</taxon>
        <taxon>Ciona</taxon>
    </lineage>
</organism>
<dbReference type="AlphaFoldDB" id="H2XLS4"/>
<protein>
    <submittedName>
        <fullName evidence="1">Uncharacterized protein</fullName>
    </submittedName>
</protein>
<dbReference type="HOGENOM" id="CLU_2978421_0_0_1"/>
<dbReference type="EMBL" id="EAAA01000846">
    <property type="status" value="NOT_ANNOTATED_CDS"/>
    <property type="molecule type" value="Genomic_DNA"/>
</dbReference>
<dbReference type="InParanoid" id="H2XLS4"/>
<sequence length="58" mass="6674">MFLNHRSISHTTFVVKLPTHNIIQTSCNPFALHNKVTLSLQILPSNISKPKFQNLKKF</sequence>
<dbReference type="Proteomes" id="UP000008144">
    <property type="component" value="Chromosome 12"/>
</dbReference>
<reference evidence="1" key="4">
    <citation type="submission" date="2025-09" db="UniProtKB">
        <authorList>
            <consortium name="Ensembl"/>
        </authorList>
    </citation>
    <scope>IDENTIFICATION</scope>
</reference>
<reference evidence="2" key="1">
    <citation type="journal article" date="2002" name="Science">
        <title>The draft genome of Ciona intestinalis: insights into chordate and vertebrate origins.</title>
        <authorList>
            <person name="Dehal P."/>
            <person name="Satou Y."/>
            <person name="Campbell R.K."/>
            <person name="Chapman J."/>
            <person name="Degnan B."/>
            <person name="De Tomaso A."/>
            <person name="Davidson B."/>
            <person name="Di Gregorio A."/>
            <person name="Gelpke M."/>
            <person name="Goodstein D.M."/>
            <person name="Harafuji N."/>
            <person name="Hastings K.E."/>
            <person name="Ho I."/>
            <person name="Hotta K."/>
            <person name="Huang W."/>
            <person name="Kawashima T."/>
            <person name="Lemaire P."/>
            <person name="Martinez D."/>
            <person name="Meinertzhagen I.A."/>
            <person name="Necula S."/>
            <person name="Nonaka M."/>
            <person name="Putnam N."/>
            <person name="Rash S."/>
            <person name="Saiga H."/>
            <person name="Satake M."/>
            <person name="Terry A."/>
            <person name="Yamada L."/>
            <person name="Wang H.G."/>
            <person name="Awazu S."/>
            <person name="Azumi K."/>
            <person name="Boore J."/>
            <person name="Branno M."/>
            <person name="Chin-Bow S."/>
            <person name="DeSantis R."/>
            <person name="Doyle S."/>
            <person name="Francino P."/>
            <person name="Keys D.N."/>
            <person name="Haga S."/>
            <person name="Hayashi H."/>
            <person name="Hino K."/>
            <person name="Imai K.S."/>
            <person name="Inaba K."/>
            <person name="Kano S."/>
            <person name="Kobayashi K."/>
            <person name="Kobayashi M."/>
            <person name="Lee B.I."/>
            <person name="Makabe K.W."/>
            <person name="Manohar C."/>
            <person name="Matassi G."/>
            <person name="Medina M."/>
            <person name="Mochizuki Y."/>
            <person name="Mount S."/>
            <person name="Morishita T."/>
            <person name="Miura S."/>
            <person name="Nakayama A."/>
            <person name="Nishizaka S."/>
            <person name="Nomoto H."/>
            <person name="Ohta F."/>
            <person name="Oishi K."/>
            <person name="Rigoutsos I."/>
            <person name="Sano M."/>
            <person name="Sasaki A."/>
            <person name="Sasakura Y."/>
            <person name="Shoguchi E."/>
            <person name="Shin-i T."/>
            <person name="Spagnuolo A."/>
            <person name="Stainier D."/>
            <person name="Suzuki M.M."/>
            <person name="Tassy O."/>
            <person name="Takatori N."/>
            <person name="Tokuoka M."/>
            <person name="Yagi K."/>
            <person name="Yoshizaki F."/>
            <person name="Wada S."/>
            <person name="Zhang C."/>
            <person name="Hyatt P.D."/>
            <person name="Larimer F."/>
            <person name="Detter C."/>
            <person name="Doggett N."/>
            <person name="Glavina T."/>
            <person name="Hawkins T."/>
            <person name="Richardson P."/>
            <person name="Lucas S."/>
            <person name="Kohara Y."/>
            <person name="Levine M."/>
            <person name="Satoh N."/>
            <person name="Rokhsar D.S."/>
        </authorList>
    </citation>
    <scope>NUCLEOTIDE SEQUENCE [LARGE SCALE GENOMIC DNA]</scope>
</reference>
<name>H2XLS4_CIOIN</name>
<evidence type="ECO:0000313" key="1">
    <source>
        <dbReference type="Ensembl" id="ENSCINP00000030606.1"/>
    </source>
</evidence>
<proteinExistence type="predicted"/>
<reference evidence="1" key="3">
    <citation type="submission" date="2025-08" db="UniProtKB">
        <authorList>
            <consortium name="Ensembl"/>
        </authorList>
    </citation>
    <scope>IDENTIFICATION</scope>
</reference>
<evidence type="ECO:0000313" key="2">
    <source>
        <dbReference type="Proteomes" id="UP000008144"/>
    </source>
</evidence>
<keyword evidence="2" id="KW-1185">Reference proteome</keyword>